<dbReference type="InterPro" id="IPR029063">
    <property type="entry name" value="SAM-dependent_MTases_sf"/>
</dbReference>
<evidence type="ECO:0000259" key="5">
    <source>
        <dbReference type="Pfam" id="PF13649"/>
    </source>
</evidence>
<evidence type="ECO:0000313" key="7">
    <source>
        <dbReference type="Proteomes" id="UP000740754"/>
    </source>
</evidence>
<sequence>MYNPTHTHQDYGNDPLAVRHTDHYQAEYIQSFVEKWDQLIDWDGRAQSEGDFFVRMLREHGARKVLDVATGTGFHSVRLLKEGFEVTSADGNPNMLAKAFANARSHGKLLRTVQADWRWLNQDVHDYYDAAICLGNSFTHLFDERDRRKALAEFYATLRHDGILIIDQRNYDALLDHQVEPSHNFYYCGDNVRATPEHVDDSLARFRYEFPGDHVFHLNMFPLRKDYLRRLLHEVGFQRVTTYGDFKETYREDQPDFFIHVAEKHYRQEDEHA</sequence>
<dbReference type="PIRSF" id="PIRSF000385">
    <property type="entry name" value="Gly_N-mtase"/>
    <property type="match status" value="1"/>
</dbReference>
<dbReference type="CDD" id="cd02440">
    <property type="entry name" value="AdoMet_MTases"/>
    <property type="match status" value="1"/>
</dbReference>
<dbReference type="InterPro" id="IPR041698">
    <property type="entry name" value="Methyltransf_25"/>
</dbReference>
<name>A0ABX1I7I5_9GAMM</name>
<keyword evidence="1 4" id="KW-0489">Methyltransferase</keyword>
<dbReference type="Proteomes" id="UP000740754">
    <property type="component" value="Unassembled WGS sequence"/>
</dbReference>
<keyword evidence="7" id="KW-1185">Reference proteome</keyword>
<organism evidence="6 7">
    <name type="scientific">Marichromatium bheemlicum</name>
    <dbReference type="NCBI Taxonomy" id="365339"/>
    <lineage>
        <taxon>Bacteria</taxon>
        <taxon>Pseudomonadati</taxon>
        <taxon>Pseudomonadota</taxon>
        <taxon>Gammaproteobacteria</taxon>
        <taxon>Chromatiales</taxon>
        <taxon>Chromatiaceae</taxon>
        <taxon>Marichromatium</taxon>
    </lineage>
</organism>
<evidence type="ECO:0000313" key="6">
    <source>
        <dbReference type="EMBL" id="NKN32202.1"/>
    </source>
</evidence>
<evidence type="ECO:0000256" key="2">
    <source>
        <dbReference type="ARBA" id="ARBA00022679"/>
    </source>
</evidence>
<dbReference type="EMBL" id="JAAXKX010000002">
    <property type="protein sequence ID" value="NKN32202.1"/>
    <property type="molecule type" value="Genomic_DNA"/>
</dbReference>
<comment type="similarity">
    <text evidence="4">Belongs to the class I-like SAM-binding methyltransferase superfamily. Glycine N-methyltransferase family.</text>
</comment>
<dbReference type="RefSeq" id="WP_168666451.1">
    <property type="nucleotide sequence ID" value="NZ_JAAXKX010000002.1"/>
</dbReference>
<dbReference type="Pfam" id="PF13649">
    <property type="entry name" value="Methyltransf_25"/>
    <property type="match status" value="1"/>
</dbReference>
<dbReference type="InterPro" id="IPR014369">
    <property type="entry name" value="Gly/Sar_N_MeTrfase"/>
</dbReference>
<accession>A0ABX1I7I5</accession>
<evidence type="ECO:0000256" key="4">
    <source>
        <dbReference type="PIRNR" id="PIRNR000385"/>
    </source>
</evidence>
<feature type="domain" description="Methyltransferase" evidence="5">
    <location>
        <begin position="65"/>
        <end position="162"/>
    </location>
</feature>
<dbReference type="SUPFAM" id="SSF53335">
    <property type="entry name" value="S-adenosyl-L-methionine-dependent methyltransferases"/>
    <property type="match status" value="1"/>
</dbReference>
<dbReference type="Gene3D" id="3.30.46.10">
    <property type="entry name" value="Glycine N-methyltransferase, chain A, domain 1"/>
    <property type="match status" value="1"/>
</dbReference>
<protein>
    <submittedName>
        <fullName evidence="6">Class I SAM-dependent methyltransferase</fullName>
    </submittedName>
</protein>
<dbReference type="PANTHER" id="PTHR16458">
    <property type="entry name" value="GLYCINE N-METHYLTRANSFERASE"/>
    <property type="match status" value="1"/>
</dbReference>
<keyword evidence="2 4" id="KW-0808">Transferase</keyword>
<dbReference type="PANTHER" id="PTHR16458:SF2">
    <property type="entry name" value="GLYCINE N-METHYLTRANSFERASE"/>
    <property type="match status" value="1"/>
</dbReference>
<dbReference type="GO" id="GO:0008168">
    <property type="term" value="F:methyltransferase activity"/>
    <property type="evidence" value="ECO:0007669"/>
    <property type="project" value="UniProtKB-KW"/>
</dbReference>
<gene>
    <name evidence="6" type="ORF">HF203_03065</name>
</gene>
<dbReference type="GO" id="GO:0032259">
    <property type="term" value="P:methylation"/>
    <property type="evidence" value="ECO:0007669"/>
    <property type="project" value="UniProtKB-KW"/>
</dbReference>
<reference evidence="6 7" key="1">
    <citation type="submission" date="2020-04" db="EMBL/GenBank/DDBJ databases">
        <title>Draft Whole-Genome sequence of Marichromatium bheemlicum DSM 18632, type strain.</title>
        <authorList>
            <person name="Kyndt J.A."/>
            <person name="Meyer T.E."/>
        </authorList>
    </citation>
    <scope>NUCLEOTIDE SEQUENCE [LARGE SCALE GENOMIC DNA]</scope>
    <source>
        <strain evidence="6 7">DSM 18632</strain>
    </source>
</reference>
<evidence type="ECO:0000256" key="3">
    <source>
        <dbReference type="ARBA" id="ARBA00022691"/>
    </source>
</evidence>
<dbReference type="Gene3D" id="3.40.50.150">
    <property type="entry name" value="Vaccinia Virus protein VP39"/>
    <property type="match status" value="1"/>
</dbReference>
<keyword evidence="3 4" id="KW-0949">S-adenosyl-L-methionine</keyword>
<dbReference type="PROSITE" id="PS51600">
    <property type="entry name" value="SAM_GNMT"/>
    <property type="match status" value="1"/>
</dbReference>
<comment type="caution">
    <text evidence="6">The sequence shown here is derived from an EMBL/GenBank/DDBJ whole genome shotgun (WGS) entry which is preliminary data.</text>
</comment>
<proteinExistence type="inferred from homology"/>
<evidence type="ECO:0000256" key="1">
    <source>
        <dbReference type="ARBA" id="ARBA00022603"/>
    </source>
</evidence>